<keyword evidence="3" id="KW-1185">Reference proteome</keyword>
<evidence type="ECO:0000313" key="2">
    <source>
        <dbReference type="EMBL" id="UYQ65013.1"/>
    </source>
</evidence>
<sequence length="219" mass="22905">MPETSRPAAARTTRVHEPLTRDNTTLLLVDHQVGLFTGVRDITVQDLKHNVTGLAKAAALLGLPVVTTTTAASGMWGPLVPELSAVLPAGHKVVDRSSVNAWDDGRVREAVEATGRPKLVVAGISLEVCATFPALSATAAGYKTYVAVDACGTFWATKRETGLLRLQQAGVVVSDYSALMVEILADNADPIAGEVYGALDMPFATLVGQLAAAFGPDRA</sequence>
<dbReference type="Pfam" id="PF00857">
    <property type="entry name" value="Isochorismatase"/>
    <property type="match status" value="1"/>
</dbReference>
<dbReference type="PANTHER" id="PTHR43559:SF1">
    <property type="entry name" value="HYDROLASE"/>
    <property type="match status" value="1"/>
</dbReference>
<name>A0ABY6IDF7_STRPE</name>
<dbReference type="EMBL" id="CP107567">
    <property type="protein sequence ID" value="UYQ65013.1"/>
    <property type="molecule type" value="Genomic_DNA"/>
</dbReference>
<accession>A0ABY6IDF7</accession>
<organism evidence="2 3">
    <name type="scientific">Streptomyces peucetius</name>
    <dbReference type="NCBI Taxonomy" id="1950"/>
    <lineage>
        <taxon>Bacteria</taxon>
        <taxon>Bacillati</taxon>
        <taxon>Actinomycetota</taxon>
        <taxon>Actinomycetes</taxon>
        <taxon>Kitasatosporales</taxon>
        <taxon>Streptomycetaceae</taxon>
        <taxon>Streptomyces</taxon>
    </lineage>
</organism>
<evidence type="ECO:0000259" key="1">
    <source>
        <dbReference type="Pfam" id="PF00857"/>
    </source>
</evidence>
<dbReference type="Proteomes" id="UP001163878">
    <property type="component" value="Chromosome"/>
</dbReference>
<reference evidence="2" key="1">
    <citation type="submission" date="2022-10" db="EMBL/GenBank/DDBJ databases">
        <title>Cytochrome P450 Catalyzes Benzene Ring Formation in the Biosynthesis of Trialkyl-Substituted Aromatic Polyketides.</title>
        <authorList>
            <person name="Zhao E."/>
            <person name="Ge H."/>
        </authorList>
    </citation>
    <scope>NUCLEOTIDE SEQUENCE</scope>
    <source>
        <strain evidence="2">NA0869</strain>
    </source>
</reference>
<dbReference type="InterPro" id="IPR000868">
    <property type="entry name" value="Isochorismatase-like_dom"/>
</dbReference>
<dbReference type="SUPFAM" id="SSF52499">
    <property type="entry name" value="Isochorismatase-like hydrolases"/>
    <property type="match status" value="1"/>
</dbReference>
<gene>
    <name evidence="2" type="ORF">OGH68_28510</name>
</gene>
<evidence type="ECO:0000313" key="3">
    <source>
        <dbReference type="Proteomes" id="UP001163878"/>
    </source>
</evidence>
<dbReference type="InterPro" id="IPR036380">
    <property type="entry name" value="Isochorismatase-like_sf"/>
</dbReference>
<dbReference type="InterPro" id="IPR053152">
    <property type="entry name" value="Hydrolase_YcaC-like"/>
</dbReference>
<dbReference type="PANTHER" id="PTHR43559">
    <property type="entry name" value="HYDROLASE YCAC-RELATED"/>
    <property type="match status" value="1"/>
</dbReference>
<dbReference type="Gene3D" id="3.40.50.850">
    <property type="entry name" value="Isochorismatase-like"/>
    <property type="match status" value="1"/>
</dbReference>
<dbReference type="RefSeq" id="WP_264247874.1">
    <property type="nucleotide sequence ID" value="NZ_CP107567.1"/>
</dbReference>
<protein>
    <submittedName>
        <fullName evidence="2">Isochorismatase family protein</fullName>
    </submittedName>
</protein>
<feature type="domain" description="Isochorismatase-like" evidence="1">
    <location>
        <begin position="24"/>
        <end position="175"/>
    </location>
</feature>
<proteinExistence type="predicted"/>